<reference evidence="1 2" key="1">
    <citation type="submission" date="2019-05" db="EMBL/GenBank/DDBJ databases">
        <title>Another draft genome of Portunus trituberculatus and its Hox gene families provides insights of decapod evolution.</title>
        <authorList>
            <person name="Jeong J.-H."/>
            <person name="Song I."/>
            <person name="Kim S."/>
            <person name="Choi T."/>
            <person name="Kim D."/>
            <person name="Ryu S."/>
            <person name="Kim W."/>
        </authorList>
    </citation>
    <scope>NUCLEOTIDE SEQUENCE [LARGE SCALE GENOMIC DNA]</scope>
    <source>
        <tissue evidence="1">Muscle</tissue>
    </source>
</reference>
<dbReference type="EMBL" id="VSRR010016820">
    <property type="protein sequence ID" value="MPC59729.1"/>
    <property type="molecule type" value="Genomic_DNA"/>
</dbReference>
<comment type="caution">
    <text evidence="1">The sequence shown here is derived from an EMBL/GenBank/DDBJ whole genome shotgun (WGS) entry which is preliminary data.</text>
</comment>
<evidence type="ECO:0000313" key="2">
    <source>
        <dbReference type="Proteomes" id="UP000324222"/>
    </source>
</evidence>
<keyword evidence="2" id="KW-1185">Reference proteome</keyword>
<proteinExistence type="predicted"/>
<sequence length="72" mass="8629">MEEEEKEEKEEEEGGWREGMAAERKRNKRCLFVFVCREFFSYRHICKFPVYILTDTAAVMLQSPQQDQMVSC</sequence>
<accession>A0A5B7GQ25</accession>
<protein>
    <submittedName>
        <fullName evidence="1">Uncharacterized protein</fullName>
    </submittedName>
</protein>
<gene>
    <name evidence="1" type="ORF">E2C01_053757</name>
</gene>
<name>A0A5B7GQ25_PORTR</name>
<dbReference type="AlphaFoldDB" id="A0A5B7GQ25"/>
<evidence type="ECO:0000313" key="1">
    <source>
        <dbReference type="EMBL" id="MPC59729.1"/>
    </source>
</evidence>
<dbReference type="Proteomes" id="UP000324222">
    <property type="component" value="Unassembled WGS sequence"/>
</dbReference>
<organism evidence="1 2">
    <name type="scientific">Portunus trituberculatus</name>
    <name type="common">Swimming crab</name>
    <name type="synonym">Neptunus trituberculatus</name>
    <dbReference type="NCBI Taxonomy" id="210409"/>
    <lineage>
        <taxon>Eukaryota</taxon>
        <taxon>Metazoa</taxon>
        <taxon>Ecdysozoa</taxon>
        <taxon>Arthropoda</taxon>
        <taxon>Crustacea</taxon>
        <taxon>Multicrustacea</taxon>
        <taxon>Malacostraca</taxon>
        <taxon>Eumalacostraca</taxon>
        <taxon>Eucarida</taxon>
        <taxon>Decapoda</taxon>
        <taxon>Pleocyemata</taxon>
        <taxon>Brachyura</taxon>
        <taxon>Eubrachyura</taxon>
        <taxon>Portunoidea</taxon>
        <taxon>Portunidae</taxon>
        <taxon>Portuninae</taxon>
        <taxon>Portunus</taxon>
    </lineage>
</organism>